<reference evidence="1 2" key="1">
    <citation type="submission" date="2008-07" db="EMBL/GenBank/DDBJ databases">
        <title>Complete sequence of Geobacter bemidjiensis BEM.</title>
        <authorList>
            <consortium name="US DOE Joint Genome Institute"/>
            <person name="Lucas S."/>
            <person name="Copeland A."/>
            <person name="Lapidus A."/>
            <person name="Glavina del Rio T."/>
            <person name="Dalin E."/>
            <person name="Tice H."/>
            <person name="Bruce D."/>
            <person name="Goodwin L."/>
            <person name="Pitluck S."/>
            <person name="Kiss H."/>
            <person name="Brettin T."/>
            <person name="Detter J.C."/>
            <person name="Han C."/>
            <person name="Kuske C.R."/>
            <person name="Schmutz J."/>
            <person name="Larimer F."/>
            <person name="Land M."/>
            <person name="Hauser L."/>
            <person name="Kyrpides N."/>
            <person name="Lykidis A."/>
            <person name="Lovley D."/>
            <person name="Richardson P."/>
        </authorList>
    </citation>
    <scope>NUCLEOTIDE SEQUENCE [LARGE SCALE GENOMIC DNA]</scope>
    <source>
        <strain evidence="2">ATCC BAA-1014 / DSM 16622 / JCM 12645 / Bem</strain>
    </source>
</reference>
<evidence type="ECO:0000313" key="2">
    <source>
        <dbReference type="Proteomes" id="UP000008825"/>
    </source>
</evidence>
<dbReference type="HOGENOM" id="CLU_2069756_0_0_7"/>
<dbReference type="RefSeq" id="WP_012531510.1">
    <property type="nucleotide sequence ID" value="NC_011146.1"/>
</dbReference>
<accession>B5E8R3</accession>
<reference evidence="1 2" key="2">
    <citation type="journal article" date="2010" name="BMC Genomics">
        <title>The genome of Geobacter bemidjiensis, exemplar for the subsurface clade of Geobacter species that predominate in Fe(III)-reducing subsurface environments.</title>
        <authorList>
            <person name="Aklujkar M."/>
            <person name="Young N.D."/>
            <person name="Holmes D."/>
            <person name="Chavan M."/>
            <person name="Risso C."/>
            <person name="Kiss H.E."/>
            <person name="Han C.S."/>
            <person name="Land M.L."/>
            <person name="Lovley D.R."/>
        </authorList>
    </citation>
    <scope>NUCLEOTIDE SEQUENCE [LARGE SCALE GENOMIC DNA]</scope>
    <source>
        <strain evidence="2">ATCC BAA-1014 / DSM 16622 / JCM 12645 / Bem</strain>
    </source>
</reference>
<evidence type="ECO:0008006" key="3">
    <source>
        <dbReference type="Google" id="ProtNLM"/>
    </source>
</evidence>
<dbReference type="OrthoDB" id="5397193at2"/>
<organism evidence="1 2">
    <name type="scientific">Citrifermentans bemidjiense (strain ATCC BAA-1014 / DSM 16622 / JCM 12645 / Bem)</name>
    <name type="common">Geobacter bemidjiensis</name>
    <dbReference type="NCBI Taxonomy" id="404380"/>
    <lineage>
        <taxon>Bacteria</taxon>
        <taxon>Pseudomonadati</taxon>
        <taxon>Thermodesulfobacteriota</taxon>
        <taxon>Desulfuromonadia</taxon>
        <taxon>Geobacterales</taxon>
        <taxon>Geobacteraceae</taxon>
        <taxon>Citrifermentans</taxon>
    </lineage>
</organism>
<dbReference type="EMBL" id="CP001124">
    <property type="protein sequence ID" value="ACH40077.1"/>
    <property type="molecule type" value="Genomic_DNA"/>
</dbReference>
<sequence length="116" mass="13143">MLREAKAAKLIEWFCKAAIRHAEAMENLQEEVSAAQVEDLDRFYAAVLREGALDLFLTLLDNEDVRVAGMAAVYAIREEPDRCREVLMRLSTTLPGLTGFRAQAALERWDSGDWNK</sequence>
<dbReference type="Proteomes" id="UP000008825">
    <property type="component" value="Chromosome"/>
</dbReference>
<protein>
    <recommendedName>
        <fullName evidence="3">HEAT repeat domain-containing protein</fullName>
    </recommendedName>
</protein>
<dbReference type="eggNOG" id="ENOG5033G78">
    <property type="taxonomic scope" value="Bacteria"/>
</dbReference>
<dbReference type="InterPro" id="IPR016024">
    <property type="entry name" value="ARM-type_fold"/>
</dbReference>
<proteinExistence type="predicted"/>
<keyword evidence="2" id="KW-1185">Reference proteome</keyword>
<gene>
    <name evidence="1" type="ordered locus">Gbem_3075</name>
</gene>
<name>B5E8R3_CITBB</name>
<dbReference type="STRING" id="404380.Gbem_3075"/>
<dbReference type="KEGG" id="gbm:Gbem_3075"/>
<evidence type="ECO:0000313" key="1">
    <source>
        <dbReference type="EMBL" id="ACH40077.1"/>
    </source>
</evidence>
<dbReference type="AlphaFoldDB" id="B5E8R3"/>
<dbReference type="SUPFAM" id="SSF48371">
    <property type="entry name" value="ARM repeat"/>
    <property type="match status" value="1"/>
</dbReference>